<dbReference type="AlphaFoldDB" id="A0A366H4P7"/>
<accession>A0A366H4P7</accession>
<comment type="caution">
    <text evidence="1">The sequence shown here is derived from an EMBL/GenBank/DDBJ whole genome shotgun (WGS) entry which is preliminary data.</text>
</comment>
<gene>
    <name evidence="1" type="ORF">DES53_115124</name>
</gene>
<dbReference type="RefSeq" id="WP_113961757.1">
    <property type="nucleotide sequence ID" value="NZ_QNRR01000015.1"/>
</dbReference>
<evidence type="ECO:0000313" key="1">
    <source>
        <dbReference type="EMBL" id="RBP36983.1"/>
    </source>
</evidence>
<keyword evidence="2" id="KW-1185">Reference proteome</keyword>
<organism evidence="1 2">
    <name type="scientific">Roseimicrobium gellanilyticum</name>
    <dbReference type="NCBI Taxonomy" id="748857"/>
    <lineage>
        <taxon>Bacteria</taxon>
        <taxon>Pseudomonadati</taxon>
        <taxon>Verrucomicrobiota</taxon>
        <taxon>Verrucomicrobiia</taxon>
        <taxon>Verrucomicrobiales</taxon>
        <taxon>Verrucomicrobiaceae</taxon>
        <taxon>Roseimicrobium</taxon>
    </lineage>
</organism>
<protein>
    <submittedName>
        <fullName evidence="1">Uncharacterized protein</fullName>
    </submittedName>
</protein>
<evidence type="ECO:0000313" key="2">
    <source>
        <dbReference type="Proteomes" id="UP000253426"/>
    </source>
</evidence>
<proteinExistence type="predicted"/>
<sequence length="181" mass="20188">MFRRPKLLITAILLLAFSIAVGDLMVNWSPQKPLRFRIIPPSSEKLEKSFSAGTAQVGGYQVDVENTTGATIHLLRAELVSPEDSDGSRVHFSIVQTMSAASEDDLVIPPHGSRRLVLEMFEATYVTGLARSEMTYTFLSRSKENYLDLLDYVSGKWPHTVSSRWYPHVDGDFVPVEVSGQ</sequence>
<dbReference type="EMBL" id="QNRR01000015">
    <property type="protein sequence ID" value="RBP36983.1"/>
    <property type="molecule type" value="Genomic_DNA"/>
</dbReference>
<reference evidence="1 2" key="1">
    <citation type="submission" date="2018-06" db="EMBL/GenBank/DDBJ databases">
        <title>Genomic Encyclopedia of Type Strains, Phase IV (KMG-IV): sequencing the most valuable type-strain genomes for metagenomic binning, comparative biology and taxonomic classification.</title>
        <authorList>
            <person name="Goeker M."/>
        </authorList>
    </citation>
    <scope>NUCLEOTIDE SEQUENCE [LARGE SCALE GENOMIC DNA]</scope>
    <source>
        <strain evidence="1 2">DSM 25532</strain>
    </source>
</reference>
<dbReference type="Proteomes" id="UP000253426">
    <property type="component" value="Unassembled WGS sequence"/>
</dbReference>
<name>A0A366H4P7_9BACT</name>